<accession>A0A7S3VAR2</accession>
<dbReference type="GO" id="GO:0004190">
    <property type="term" value="F:aspartic-type endopeptidase activity"/>
    <property type="evidence" value="ECO:0007669"/>
    <property type="project" value="UniProtKB-KW"/>
</dbReference>
<evidence type="ECO:0000256" key="2">
    <source>
        <dbReference type="ARBA" id="ARBA00022670"/>
    </source>
</evidence>
<evidence type="ECO:0000256" key="10">
    <source>
        <dbReference type="SAM" id="SignalP"/>
    </source>
</evidence>
<dbReference type="FunFam" id="2.40.70.10:FF:000002">
    <property type="entry name" value="Vacuolar aspartic proteinase"/>
    <property type="match status" value="1"/>
</dbReference>
<evidence type="ECO:0000256" key="1">
    <source>
        <dbReference type="ARBA" id="ARBA00007447"/>
    </source>
</evidence>
<dbReference type="InterPro" id="IPR001969">
    <property type="entry name" value="Aspartic_peptidase_AS"/>
</dbReference>
<evidence type="ECO:0000256" key="6">
    <source>
        <dbReference type="ARBA" id="ARBA00023180"/>
    </source>
</evidence>
<dbReference type="PANTHER" id="PTHR47966:SF51">
    <property type="entry name" value="BETA-SITE APP-CLEAVING ENZYME, ISOFORM A-RELATED"/>
    <property type="match status" value="1"/>
</dbReference>
<keyword evidence="5 8" id="KW-1015">Disulfide bond</keyword>
<evidence type="ECO:0000313" key="12">
    <source>
        <dbReference type="EMBL" id="CAE0467944.1"/>
    </source>
</evidence>
<evidence type="ECO:0000256" key="9">
    <source>
        <dbReference type="RuleBase" id="RU000454"/>
    </source>
</evidence>
<evidence type="ECO:0000256" key="8">
    <source>
        <dbReference type="PIRSR" id="PIRSR601461-2"/>
    </source>
</evidence>
<dbReference type="InterPro" id="IPR033121">
    <property type="entry name" value="PEPTIDASE_A1"/>
</dbReference>
<dbReference type="GO" id="GO:0006508">
    <property type="term" value="P:proteolysis"/>
    <property type="evidence" value="ECO:0007669"/>
    <property type="project" value="UniProtKB-KW"/>
</dbReference>
<name>A0A7S3VAR2_9STRA</name>
<evidence type="ECO:0000256" key="3">
    <source>
        <dbReference type="ARBA" id="ARBA00022750"/>
    </source>
</evidence>
<feature type="signal peptide" evidence="10">
    <location>
        <begin position="1"/>
        <end position="21"/>
    </location>
</feature>
<keyword evidence="6" id="KW-0325">Glycoprotein</keyword>
<keyword evidence="4 9" id="KW-0378">Hydrolase</keyword>
<dbReference type="AlphaFoldDB" id="A0A7S3VAR2"/>
<dbReference type="InterPro" id="IPR021109">
    <property type="entry name" value="Peptidase_aspartic_dom_sf"/>
</dbReference>
<feature type="domain" description="Peptidase A1" evidence="11">
    <location>
        <begin position="101"/>
        <end position="411"/>
    </location>
</feature>
<evidence type="ECO:0000256" key="5">
    <source>
        <dbReference type="ARBA" id="ARBA00023157"/>
    </source>
</evidence>
<protein>
    <recommendedName>
        <fullName evidence="11">Peptidase A1 domain-containing protein</fullName>
    </recommendedName>
</protein>
<reference evidence="12" key="1">
    <citation type="submission" date="2021-01" db="EMBL/GenBank/DDBJ databases">
        <authorList>
            <person name="Corre E."/>
            <person name="Pelletier E."/>
            <person name="Niang G."/>
            <person name="Scheremetjew M."/>
            <person name="Finn R."/>
            <person name="Kale V."/>
            <person name="Holt S."/>
            <person name="Cochrane G."/>
            <person name="Meng A."/>
            <person name="Brown T."/>
            <person name="Cohen L."/>
        </authorList>
    </citation>
    <scope>NUCLEOTIDE SEQUENCE</scope>
    <source>
        <strain evidence="12">MM31A-1</strain>
    </source>
</reference>
<comment type="similarity">
    <text evidence="1 9">Belongs to the peptidase A1 family.</text>
</comment>
<evidence type="ECO:0000256" key="4">
    <source>
        <dbReference type="ARBA" id="ARBA00022801"/>
    </source>
</evidence>
<dbReference type="PANTHER" id="PTHR47966">
    <property type="entry name" value="BETA-SITE APP-CLEAVING ENZYME, ISOFORM A-RELATED"/>
    <property type="match status" value="1"/>
</dbReference>
<dbReference type="InterPro" id="IPR001461">
    <property type="entry name" value="Aspartic_peptidase_A1"/>
</dbReference>
<dbReference type="PRINTS" id="PR00792">
    <property type="entry name" value="PEPSIN"/>
</dbReference>
<dbReference type="Pfam" id="PF00026">
    <property type="entry name" value="Asp"/>
    <property type="match status" value="1"/>
</dbReference>
<dbReference type="PROSITE" id="PS00141">
    <property type="entry name" value="ASP_PROTEASE"/>
    <property type="match status" value="1"/>
</dbReference>
<gene>
    <name evidence="12" type="ORF">CDEB00056_LOCUS12797</name>
</gene>
<feature type="disulfide bond" evidence="8">
    <location>
        <begin position="338"/>
        <end position="371"/>
    </location>
</feature>
<evidence type="ECO:0000259" key="11">
    <source>
        <dbReference type="PROSITE" id="PS51767"/>
    </source>
</evidence>
<organism evidence="12">
    <name type="scientific">Chaetoceros debilis</name>
    <dbReference type="NCBI Taxonomy" id="122233"/>
    <lineage>
        <taxon>Eukaryota</taxon>
        <taxon>Sar</taxon>
        <taxon>Stramenopiles</taxon>
        <taxon>Ochrophyta</taxon>
        <taxon>Bacillariophyta</taxon>
        <taxon>Coscinodiscophyceae</taxon>
        <taxon>Chaetocerotophycidae</taxon>
        <taxon>Chaetocerotales</taxon>
        <taxon>Chaetocerotaceae</taxon>
        <taxon>Chaetoceros</taxon>
    </lineage>
</organism>
<dbReference type="EMBL" id="HBIO01016611">
    <property type="protein sequence ID" value="CAE0467944.1"/>
    <property type="molecule type" value="Transcribed_RNA"/>
</dbReference>
<dbReference type="Gene3D" id="2.40.70.10">
    <property type="entry name" value="Acid Proteases"/>
    <property type="match status" value="2"/>
</dbReference>
<dbReference type="PROSITE" id="PS51767">
    <property type="entry name" value="PEPTIDASE_A1"/>
    <property type="match status" value="1"/>
</dbReference>
<dbReference type="FunFam" id="2.40.70.10:FF:000008">
    <property type="entry name" value="Cathepsin D"/>
    <property type="match status" value="1"/>
</dbReference>
<dbReference type="SUPFAM" id="SSF50630">
    <property type="entry name" value="Acid proteases"/>
    <property type="match status" value="1"/>
</dbReference>
<feature type="active site" evidence="7">
    <location>
        <position position="304"/>
    </location>
</feature>
<feature type="chain" id="PRO_5030878594" description="Peptidase A1 domain-containing protein" evidence="10">
    <location>
        <begin position="22"/>
        <end position="417"/>
    </location>
</feature>
<keyword evidence="10" id="KW-0732">Signal</keyword>
<keyword evidence="3 9" id="KW-0064">Aspartyl protease</keyword>
<sequence length="417" mass="45340">MIFKTITLSALAFLAASPTHASEEQAQAQATAKKPLVRIPMHKVSDHEYVNRFLIRERDALLNLQSSESKMDGIATPRKLNALRGGKDESEIIKDYANAQYYGVVKIGSPPQEFQVIYDTGSSNLWVPEKGCVHCGYRLIHGGKNKYDKDASESFVEDGTEFAIQYGSGAVSGVFAEETITLAEDIAVEGQKFATIHDAAGMGIGYAFGYFDGILGLGFDSISVGGVETVFHNAIDQGLVEKPMFAFYLGDNADGELTFGGYDEDKFVGNLEWVPLSDETYWRIDLDEIKMGDFVVGKTDAIVDSGTSLIVGPTNAIRSIANKIGASPTITGQYTVDCETLDSIPDITWTISGKEYTVAGKDLTIQSGGMCIFAMIGMDFPKPGPAWILGDVFMRKYYTVFDYDGARVAFAEAVSSF</sequence>
<evidence type="ECO:0000256" key="7">
    <source>
        <dbReference type="PIRSR" id="PIRSR601461-1"/>
    </source>
</evidence>
<keyword evidence="2 9" id="KW-0645">Protease</keyword>
<proteinExistence type="inferred from homology"/>
<feature type="active site" evidence="7">
    <location>
        <position position="119"/>
    </location>
</feature>